<reference evidence="4 7" key="2">
    <citation type="submission" date="2019-07" db="EMBL/GenBank/DDBJ databases">
        <title>Whole genome shotgun sequence of Staphylococcus arlettae NBRC 109765.</title>
        <authorList>
            <person name="Hosoyama A."/>
            <person name="Uohara A."/>
            <person name="Ohji S."/>
            <person name="Ichikawa N."/>
        </authorList>
    </citation>
    <scope>NUCLEOTIDE SEQUENCE [LARGE SCALE GENOMIC DNA]</scope>
    <source>
        <strain evidence="4 7">NBRC 109765</strain>
    </source>
</reference>
<dbReference type="GO" id="GO:0016746">
    <property type="term" value="F:acyltransferase activity"/>
    <property type="evidence" value="ECO:0007669"/>
    <property type="project" value="UniProtKB-KW"/>
</dbReference>
<feature type="binding site" evidence="2">
    <location>
        <position position="142"/>
    </location>
    <ligand>
        <name>acetyl-CoA</name>
        <dbReference type="ChEBI" id="CHEBI:57288"/>
    </ligand>
</feature>
<feature type="active site" description="Proton acceptor" evidence="1">
    <location>
        <position position="133"/>
    </location>
</feature>
<dbReference type="InterPro" id="IPR001451">
    <property type="entry name" value="Hexapep"/>
</dbReference>
<dbReference type="Pfam" id="PF14602">
    <property type="entry name" value="Hexapep_2"/>
    <property type="match status" value="1"/>
</dbReference>
<dbReference type="AlphaFoldDB" id="A0A380CBG3"/>
<organism evidence="5 6">
    <name type="scientific">Staphylococcus arlettae</name>
    <dbReference type="NCBI Taxonomy" id="29378"/>
    <lineage>
        <taxon>Bacteria</taxon>
        <taxon>Bacillati</taxon>
        <taxon>Bacillota</taxon>
        <taxon>Bacilli</taxon>
        <taxon>Bacillales</taxon>
        <taxon>Staphylococcaceae</taxon>
        <taxon>Staphylococcus</taxon>
    </lineage>
</organism>
<dbReference type="Proteomes" id="UP000254956">
    <property type="component" value="Unassembled WGS sequence"/>
</dbReference>
<evidence type="ECO:0000313" key="7">
    <source>
        <dbReference type="Proteomes" id="UP000321598"/>
    </source>
</evidence>
<dbReference type="Gene3D" id="2.160.10.10">
    <property type="entry name" value="Hexapeptide repeat proteins"/>
    <property type="match status" value="1"/>
</dbReference>
<dbReference type="InterPro" id="IPR020019">
    <property type="entry name" value="AcTrfase_PglD-like"/>
</dbReference>
<dbReference type="EMBL" id="BKAV01000020">
    <property type="protein sequence ID" value="GEQ00761.1"/>
    <property type="molecule type" value="Genomic_DNA"/>
</dbReference>
<evidence type="ECO:0000313" key="4">
    <source>
        <dbReference type="EMBL" id="GEQ00761.1"/>
    </source>
</evidence>
<evidence type="ECO:0000256" key="2">
    <source>
        <dbReference type="PIRSR" id="PIRSR620019-2"/>
    </source>
</evidence>
<evidence type="ECO:0000259" key="3">
    <source>
        <dbReference type="Pfam" id="PF17836"/>
    </source>
</evidence>
<dbReference type="OrthoDB" id="9794407at2"/>
<evidence type="ECO:0000313" key="6">
    <source>
        <dbReference type="Proteomes" id="UP000254956"/>
    </source>
</evidence>
<dbReference type="PANTHER" id="PTHR43300:SF7">
    <property type="entry name" value="UDP-N-ACETYLBACILLOSAMINE N-ACETYLTRANSFERASE"/>
    <property type="match status" value="1"/>
</dbReference>
<evidence type="ECO:0000256" key="1">
    <source>
        <dbReference type="PIRSR" id="PIRSR620019-1"/>
    </source>
</evidence>
<dbReference type="InterPro" id="IPR011004">
    <property type="entry name" value="Trimer_LpxA-like_sf"/>
</dbReference>
<dbReference type="InterPro" id="IPR050179">
    <property type="entry name" value="Trans_hexapeptide_repeat"/>
</dbReference>
<dbReference type="Gene3D" id="3.40.50.20">
    <property type="match status" value="1"/>
</dbReference>
<sequence length="207" mass="22363">MKPVMIIGNGGHASVVTDVIKSLNNYYIKGYLDDVQKEYIRSDGLIYDAIAHIDRYKDNYFVIAIGDNQQRAAVYHRLGLDDQYFATIIHPTAIIGSNVIIQAGCVVMAHAVIQTNTFIAKQCIINTKACVEHDNNIQSFTHIGPNATLAGNVHVGSECLLGASATVVPNTIIRNKVTVGAGSTVINDIQSNLTVVGSPARQRGDNK</sequence>
<keyword evidence="7" id="KW-1185">Reference proteome</keyword>
<reference evidence="5 6" key="1">
    <citation type="submission" date="2018-06" db="EMBL/GenBank/DDBJ databases">
        <authorList>
            <consortium name="Pathogen Informatics"/>
            <person name="Doyle S."/>
        </authorList>
    </citation>
    <scope>NUCLEOTIDE SEQUENCE [LARGE SCALE GENOMIC DNA]</scope>
    <source>
        <strain evidence="5 6">NCTC12413</strain>
    </source>
</reference>
<proteinExistence type="predicted"/>
<dbReference type="Pfam" id="PF17836">
    <property type="entry name" value="PglD_N"/>
    <property type="match status" value="1"/>
</dbReference>
<evidence type="ECO:0000313" key="5">
    <source>
        <dbReference type="EMBL" id="SUJ17239.1"/>
    </source>
</evidence>
<dbReference type="PANTHER" id="PTHR43300">
    <property type="entry name" value="ACETYLTRANSFERASE"/>
    <property type="match status" value="1"/>
</dbReference>
<gene>
    <name evidence="4" type="primary">lpsB</name>
    <name evidence="5" type="ORF">NCTC12413_01125</name>
    <name evidence="4" type="ORF">SAR03_17980</name>
</gene>
<dbReference type="EC" id="2.3.1.-" evidence="5"/>
<name>A0A380CBG3_9STAP</name>
<dbReference type="STRING" id="1212545.SARL_03536"/>
<dbReference type="GeneID" id="97287412"/>
<feature type="site" description="Increases basicity of active site His" evidence="1">
    <location>
        <position position="134"/>
    </location>
</feature>
<feature type="binding site" evidence="2">
    <location>
        <position position="66"/>
    </location>
    <ligand>
        <name>substrate</name>
    </ligand>
</feature>
<accession>A0A380CBG3</accession>
<dbReference type="CDD" id="cd03360">
    <property type="entry name" value="LbH_AT_putative"/>
    <property type="match status" value="1"/>
</dbReference>
<feature type="domain" description="PglD N-terminal" evidence="3">
    <location>
        <begin position="4"/>
        <end position="78"/>
    </location>
</feature>
<dbReference type="InterPro" id="IPR041561">
    <property type="entry name" value="PglD_N"/>
</dbReference>
<dbReference type="NCBIfam" id="TIGR03570">
    <property type="entry name" value="NeuD_NnaD"/>
    <property type="match status" value="1"/>
</dbReference>
<protein>
    <submittedName>
        <fullName evidence="4 5">Transferase</fullName>
        <ecNumber evidence="5">2.3.1.-</ecNumber>
    </submittedName>
</protein>
<dbReference type="RefSeq" id="WP_021459074.1">
    <property type="nucleotide sequence ID" value="NZ_BKAV01000020.1"/>
</dbReference>
<keyword evidence="5" id="KW-0012">Acyltransferase</keyword>
<keyword evidence="5" id="KW-0808">Transferase</keyword>
<dbReference type="SUPFAM" id="SSF51161">
    <property type="entry name" value="Trimeric LpxA-like enzymes"/>
    <property type="match status" value="1"/>
</dbReference>
<dbReference type="EMBL" id="UGZE01000001">
    <property type="protein sequence ID" value="SUJ17239.1"/>
    <property type="molecule type" value="Genomic_DNA"/>
</dbReference>
<dbReference type="Proteomes" id="UP000321598">
    <property type="component" value="Unassembled WGS sequence"/>
</dbReference>